<feature type="compositionally biased region" description="Polar residues" evidence="1">
    <location>
        <begin position="406"/>
        <end position="422"/>
    </location>
</feature>
<feature type="region of interest" description="Disordered" evidence="1">
    <location>
        <begin position="572"/>
        <end position="607"/>
    </location>
</feature>
<comment type="caution">
    <text evidence="3">The sequence shown here is derived from an EMBL/GenBank/DDBJ whole genome shotgun (WGS) entry which is preliminary data.</text>
</comment>
<feature type="compositionally biased region" description="Low complexity" evidence="1">
    <location>
        <begin position="261"/>
        <end position="277"/>
    </location>
</feature>
<protein>
    <submittedName>
        <fullName evidence="3">Uncharacterized protein</fullName>
    </submittedName>
</protein>
<proteinExistence type="predicted"/>
<gene>
    <name evidence="3" type="ORF">PIIN_09766</name>
</gene>
<reference evidence="3 4" key="1">
    <citation type="journal article" date="2011" name="PLoS Pathog.">
        <title>Endophytic Life Strategies Decoded by Genome and Transcriptome Analyses of the Mutualistic Root Symbiont Piriformospora indica.</title>
        <authorList>
            <person name="Zuccaro A."/>
            <person name="Lahrmann U."/>
            <person name="Guldener U."/>
            <person name="Langen G."/>
            <person name="Pfiffi S."/>
            <person name="Biedenkopf D."/>
            <person name="Wong P."/>
            <person name="Samans B."/>
            <person name="Grimm C."/>
            <person name="Basiewicz M."/>
            <person name="Murat C."/>
            <person name="Martin F."/>
            <person name="Kogel K.H."/>
        </authorList>
    </citation>
    <scope>NUCLEOTIDE SEQUENCE [LARGE SCALE GENOMIC DNA]</scope>
    <source>
        <strain evidence="3 4">DSM 11827</strain>
    </source>
</reference>
<evidence type="ECO:0000313" key="3">
    <source>
        <dbReference type="EMBL" id="CCA75776.1"/>
    </source>
</evidence>
<feature type="compositionally biased region" description="Basic and acidic residues" evidence="1">
    <location>
        <begin position="432"/>
        <end position="455"/>
    </location>
</feature>
<evidence type="ECO:0000313" key="4">
    <source>
        <dbReference type="Proteomes" id="UP000007148"/>
    </source>
</evidence>
<feature type="region of interest" description="Disordered" evidence="1">
    <location>
        <begin position="490"/>
        <end position="547"/>
    </location>
</feature>
<feature type="compositionally biased region" description="Low complexity" evidence="1">
    <location>
        <begin position="380"/>
        <end position="402"/>
    </location>
</feature>
<dbReference type="OMA" id="DSEMAHP"/>
<feature type="region of interest" description="Disordered" evidence="1">
    <location>
        <begin position="194"/>
        <end position="289"/>
    </location>
</feature>
<dbReference type="AlphaFoldDB" id="G4TWT3"/>
<name>G4TWT3_SERID</name>
<feature type="region of interest" description="Disordered" evidence="1">
    <location>
        <begin position="111"/>
        <end position="158"/>
    </location>
</feature>
<keyword evidence="2" id="KW-0472">Membrane</keyword>
<feature type="region of interest" description="Disordered" evidence="1">
    <location>
        <begin position="301"/>
        <end position="455"/>
    </location>
</feature>
<feature type="compositionally biased region" description="Polar residues" evidence="1">
    <location>
        <begin position="531"/>
        <end position="547"/>
    </location>
</feature>
<feature type="compositionally biased region" description="Basic residues" evidence="1">
    <location>
        <begin position="121"/>
        <end position="131"/>
    </location>
</feature>
<feature type="compositionally biased region" description="Basic residues" evidence="1">
    <location>
        <begin position="354"/>
        <end position="363"/>
    </location>
</feature>
<feature type="compositionally biased region" description="Polar residues" evidence="1">
    <location>
        <begin position="218"/>
        <end position="228"/>
    </location>
</feature>
<dbReference type="EMBL" id="CAFZ01000519">
    <property type="protein sequence ID" value="CCA75776.1"/>
    <property type="molecule type" value="Genomic_DNA"/>
</dbReference>
<feature type="compositionally biased region" description="Low complexity" evidence="1">
    <location>
        <begin position="514"/>
        <end position="527"/>
    </location>
</feature>
<dbReference type="InParanoid" id="G4TWT3"/>
<feature type="compositionally biased region" description="Basic and acidic residues" evidence="1">
    <location>
        <begin position="576"/>
        <end position="594"/>
    </location>
</feature>
<feature type="compositionally biased region" description="Low complexity" evidence="1">
    <location>
        <begin position="490"/>
        <end position="503"/>
    </location>
</feature>
<keyword evidence="2" id="KW-0812">Transmembrane</keyword>
<accession>G4TWT3</accession>
<feature type="compositionally biased region" description="Low complexity" evidence="1">
    <location>
        <begin position="310"/>
        <end position="346"/>
    </location>
</feature>
<dbReference type="Proteomes" id="UP000007148">
    <property type="component" value="Unassembled WGS sequence"/>
</dbReference>
<keyword evidence="2" id="KW-1133">Transmembrane helix</keyword>
<evidence type="ECO:0000256" key="2">
    <source>
        <dbReference type="SAM" id="Phobius"/>
    </source>
</evidence>
<sequence>MYLHRSIIDPEPDDRLRKHRLRPVKITVDTSHFPTSVLNQPNASFMRFQKRIQAASLTSWQIALIVVGALVFLALIYALYTIHQLRKSKQTGQYSIGANFFGLLSRRRSSARRGASTSRRRDARSKRRRGSTHLSSADTGGTGMAMDGREDDDKEMDSPVKLSRLLKSNPSQATHRSLVGASPSTIAMMHYHHNSGEEEEVSPPPPPTGSTLRPSTGFTSSSSITHTSLPAPYLKDGSSLRESVSIKEYASTKERASEQMSPSIGSPISSPINSSPGDPLSTSVKSTGGFSLGNTLSAALDKHRHRRGSKSSTNTTPTSSSLQNTSNLDSGLASSPPRSGSGRPRSQTQSHTQTKSHRSRNHANRSQTRTLDDGLPHGSPPTSAGGPSSPLSPSSLGTSLGLFGRPNSSSAHSHSLQTPQQSKPHHGSQHHLPKEDSWRDRESGRERDLDFDDRESIAHTIRESFGDDNDYSRTEGEMDIEMDEQISTSFTTQSGTGSASGTSNAHTYAGDVTPRGASAPRIASPRASTKRLGSSHSTASYGYSFTPPTTAMSRTTFAENGVAVPFSGIGLAFGRAGRDNFDPEGESKRADRGKERSRRRGRERNDE</sequence>
<evidence type="ECO:0000256" key="1">
    <source>
        <dbReference type="SAM" id="MobiDB-lite"/>
    </source>
</evidence>
<dbReference type="HOGENOM" id="CLU_449856_0_0_1"/>
<feature type="compositionally biased region" description="Basic residues" evidence="1">
    <location>
        <begin position="595"/>
        <end position="607"/>
    </location>
</feature>
<feature type="compositionally biased region" description="Polar residues" evidence="1">
    <location>
        <begin position="280"/>
        <end position="289"/>
    </location>
</feature>
<keyword evidence="4" id="KW-1185">Reference proteome</keyword>
<organism evidence="3 4">
    <name type="scientific">Serendipita indica (strain DSM 11827)</name>
    <name type="common">Root endophyte fungus</name>
    <name type="synonym">Piriformospora indica</name>
    <dbReference type="NCBI Taxonomy" id="1109443"/>
    <lineage>
        <taxon>Eukaryota</taxon>
        <taxon>Fungi</taxon>
        <taxon>Dikarya</taxon>
        <taxon>Basidiomycota</taxon>
        <taxon>Agaricomycotina</taxon>
        <taxon>Agaricomycetes</taxon>
        <taxon>Sebacinales</taxon>
        <taxon>Serendipitaceae</taxon>
        <taxon>Serendipita</taxon>
    </lineage>
</organism>
<feature type="transmembrane region" description="Helical" evidence="2">
    <location>
        <begin position="57"/>
        <end position="80"/>
    </location>
</feature>